<evidence type="ECO:0000313" key="2">
    <source>
        <dbReference type="Proteomes" id="UP000318733"/>
    </source>
</evidence>
<proteinExistence type="predicted"/>
<dbReference type="Proteomes" id="UP000318733">
    <property type="component" value="Unassembled WGS sequence"/>
</dbReference>
<organism evidence="1 2">
    <name type="scientific">Mucilaginibacter corticis</name>
    <dbReference type="NCBI Taxonomy" id="2597670"/>
    <lineage>
        <taxon>Bacteria</taxon>
        <taxon>Pseudomonadati</taxon>
        <taxon>Bacteroidota</taxon>
        <taxon>Sphingobacteriia</taxon>
        <taxon>Sphingobacteriales</taxon>
        <taxon>Sphingobacteriaceae</taxon>
        <taxon>Mucilaginibacter</taxon>
    </lineage>
</organism>
<protein>
    <submittedName>
        <fullName evidence="1">Uncharacterized protein</fullName>
    </submittedName>
</protein>
<dbReference type="AlphaFoldDB" id="A0A556MMB6"/>
<sequence length="72" mass="8440">MMINTPLPDLIDKLNKKLTDGNQAILHQDAIRFLIDESQNKMMKLLEFMDLIEELTGQSANDYYFDVEYRGE</sequence>
<reference evidence="1 2" key="1">
    <citation type="submission" date="2019-07" db="EMBL/GenBank/DDBJ databases">
        <authorList>
            <person name="Huq M.A."/>
        </authorList>
    </citation>
    <scope>NUCLEOTIDE SEQUENCE [LARGE SCALE GENOMIC DNA]</scope>
    <source>
        <strain evidence="1 2">MAH-19</strain>
    </source>
</reference>
<name>A0A556MMB6_9SPHI</name>
<gene>
    <name evidence="1" type="ORF">FO440_15215</name>
</gene>
<evidence type="ECO:0000313" key="1">
    <source>
        <dbReference type="EMBL" id="TSJ41076.1"/>
    </source>
</evidence>
<dbReference type="EMBL" id="VLPK01000002">
    <property type="protein sequence ID" value="TSJ41076.1"/>
    <property type="molecule type" value="Genomic_DNA"/>
</dbReference>
<accession>A0A556MMB6</accession>
<comment type="caution">
    <text evidence="1">The sequence shown here is derived from an EMBL/GenBank/DDBJ whole genome shotgun (WGS) entry which is preliminary data.</text>
</comment>
<dbReference type="RefSeq" id="WP_144249113.1">
    <property type="nucleotide sequence ID" value="NZ_VLPK01000002.1"/>
</dbReference>
<keyword evidence="2" id="KW-1185">Reference proteome</keyword>